<dbReference type="Pfam" id="PF13434">
    <property type="entry name" value="Lys_Orn_oxgnase"/>
    <property type="match status" value="1"/>
</dbReference>
<dbReference type="Proteomes" id="UP000199474">
    <property type="component" value="Unassembled WGS sequence"/>
</dbReference>
<evidence type="ECO:0000256" key="4">
    <source>
        <dbReference type="ARBA" id="ARBA00013076"/>
    </source>
</evidence>
<evidence type="ECO:0000256" key="2">
    <source>
        <dbReference type="ARBA" id="ARBA00004924"/>
    </source>
</evidence>
<evidence type="ECO:0000256" key="11">
    <source>
        <dbReference type="ARBA" id="ARBA00031158"/>
    </source>
</evidence>
<comment type="cofactor">
    <cofactor evidence="1">
        <name>FAD</name>
        <dbReference type="ChEBI" id="CHEBI:57692"/>
    </cofactor>
</comment>
<proteinExistence type="inferred from homology"/>
<dbReference type="InterPro" id="IPR036188">
    <property type="entry name" value="FAD/NAD-bd_sf"/>
</dbReference>
<comment type="pathway">
    <text evidence="2">Siderophore biosynthesis.</text>
</comment>
<dbReference type="Gene3D" id="3.50.50.60">
    <property type="entry name" value="FAD/NAD(P)-binding domain"/>
    <property type="match status" value="1"/>
</dbReference>
<evidence type="ECO:0000256" key="12">
    <source>
        <dbReference type="ARBA" id="ARBA00032493"/>
    </source>
</evidence>
<evidence type="ECO:0000256" key="3">
    <source>
        <dbReference type="ARBA" id="ARBA00007588"/>
    </source>
</evidence>
<keyword evidence="6" id="KW-0285">Flavoprotein</keyword>
<dbReference type="STRING" id="640948.SAMN05216238_11824"/>
<dbReference type="PANTHER" id="PTHR42802:SF1">
    <property type="entry name" value="L-ORNITHINE N(5)-MONOOXYGENASE"/>
    <property type="match status" value="1"/>
</dbReference>
<dbReference type="SUPFAM" id="SSF51905">
    <property type="entry name" value="FAD/NAD(P)-binding domain"/>
    <property type="match status" value="1"/>
</dbReference>
<organism evidence="15 16">
    <name type="scientific">Lentibacillus persicus</name>
    <dbReference type="NCBI Taxonomy" id="640948"/>
    <lineage>
        <taxon>Bacteria</taxon>
        <taxon>Bacillati</taxon>
        <taxon>Bacillota</taxon>
        <taxon>Bacilli</taxon>
        <taxon>Bacillales</taxon>
        <taxon>Bacillaceae</taxon>
        <taxon>Lentibacillus</taxon>
    </lineage>
</organism>
<comment type="similarity">
    <text evidence="3">Belongs to the lysine N(6)-hydroxylase/L-ornithine N(5)-oxygenase family.</text>
</comment>
<keyword evidence="8" id="KW-0521">NADP</keyword>
<keyword evidence="7" id="KW-0274">FAD</keyword>
<keyword evidence="16" id="KW-1185">Reference proteome</keyword>
<dbReference type="InterPro" id="IPR025700">
    <property type="entry name" value="Lys/Orn_oxygenase"/>
</dbReference>
<dbReference type="OrthoDB" id="7527071at2"/>
<comment type="catalytic activity">
    <reaction evidence="14">
        <text>L-lysine + NADPH + O2 = N(6)-hydroxy-L-lysine + NADP(+) + H2O</text>
        <dbReference type="Rhea" id="RHEA:23228"/>
        <dbReference type="ChEBI" id="CHEBI:15377"/>
        <dbReference type="ChEBI" id="CHEBI:15379"/>
        <dbReference type="ChEBI" id="CHEBI:32551"/>
        <dbReference type="ChEBI" id="CHEBI:57783"/>
        <dbReference type="ChEBI" id="CHEBI:57820"/>
        <dbReference type="ChEBI" id="CHEBI:58349"/>
        <dbReference type="EC" id="1.14.13.59"/>
    </reaction>
</comment>
<dbReference type="AlphaFoldDB" id="A0A1I2AVZ7"/>
<evidence type="ECO:0000256" key="1">
    <source>
        <dbReference type="ARBA" id="ARBA00001974"/>
    </source>
</evidence>
<evidence type="ECO:0000256" key="14">
    <source>
        <dbReference type="ARBA" id="ARBA00048407"/>
    </source>
</evidence>
<dbReference type="GO" id="GO:0047091">
    <property type="term" value="F:L-lysine 6-monooxygenase (NADPH) activity"/>
    <property type="evidence" value="ECO:0007669"/>
    <property type="project" value="UniProtKB-EC"/>
</dbReference>
<reference evidence="16" key="1">
    <citation type="submission" date="2016-10" db="EMBL/GenBank/DDBJ databases">
        <authorList>
            <person name="Varghese N."/>
            <person name="Submissions S."/>
        </authorList>
    </citation>
    <scope>NUCLEOTIDE SEQUENCE [LARGE SCALE GENOMIC DNA]</scope>
    <source>
        <strain evidence="16">DSM 22530</strain>
    </source>
</reference>
<name>A0A1I2AVZ7_9BACI</name>
<accession>A0A1I2AVZ7</accession>
<evidence type="ECO:0000313" key="16">
    <source>
        <dbReference type="Proteomes" id="UP000199474"/>
    </source>
</evidence>
<evidence type="ECO:0000256" key="9">
    <source>
        <dbReference type="ARBA" id="ARBA00023002"/>
    </source>
</evidence>
<protein>
    <recommendedName>
        <fullName evidence="5">L-lysine N6-monooxygenase MbtG</fullName>
        <ecNumber evidence="4">1.14.13.59</ecNumber>
    </recommendedName>
    <alternativeName>
        <fullName evidence="13">Lysine 6-N-hydroxylase</fullName>
    </alternativeName>
    <alternativeName>
        <fullName evidence="12">Lysine N6-hydroxylase</fullName>
    </alternativeName>
    <alternativeName>
        <fullName evidence="10">Lysine-N-oxygenase</fullName>
    </alternativeName>
    <alternativeName>
        <fullName evidence="11">Mycobactin synthase protein G</fullName>
    </alternativeName>
</protein>
<dbReference type="RefSeq" id="WP_090087658.1">
    <property type="nucleotide sequence ID" value="NZ_FOMR01000018.1"/>
</dbReference>
<evidence type="ECO:0000256" key="5">
    <source>
        <dbReference type="ARBA" id="ARBA00016406"/>
    </source>
</evidence>
<evidence type="ECO:0000256" key="6">
    <source>
        <dbReference type="ARBA" id="ARBA00022630"/>
    </source>
</evidence>
<evidence type="ECO:0000256" key="8">
    <source>
        <dbReference type="ARBA" id="ARBA00022857"/>
    </source>
</evidence>
<evidence type="ECO:0000313" key="15">
    <source>
        <dbReference type="EMBL" id="SFE47907.1"/>
    </source>
</evidence>
<dbReference type="PANTHER" id="PTHR42802">
    <property type="entry name" value="MONOOXYGENASE"/>
    <property type="match status" value="1"/>
</dbReference>
<dbReference type="EC" id="1.14.13.59" evidence="4"/>
<gene>
    <name evidence="15" type="ORF">SAMN05216238_11824</name>
</gene>
<dbReference type="EMBL" id="FOMR01000018">
    <property type="protein sequence ID" value="SFE47907.1"/>
    <property type="molecule type" value="Genomic_DNA"/>
</dbReference>
<sequence length="434" mass="49545">MKKTYDVIGVGLGPFNLGMAALTEDLEEVDALLLERNSSFQWHPGLLLEGTTLQVPFLADLVTMVCPSSRFSFLAYLHDIGRLYHFYFLENFHIPRKEYNAYCQWVANRLSSCQYGVEVKDVTWSDEKGLYVVQAELQGQTTFFYAKHVVFGIGSEPHLPNWSTVPSNNVFHSAEFAYRKEELTSASTITVVGSGQSAAEVFLTLLQEQTQHQYELRWYTRSDGFFPMEYSKLGLEHFSPDYTNYFYQLSQHKKGEQLSKQDLLYKGISADTISDIYQVLYERTIGQTPLNVRMMSKTSIVDILEKAGKLVLKANQWEQEETFEFKSDYVVAATGYKTPSLSTFQGLLGDVMFDEWARPQVNEQYDLKMFTERDGKLFIQNGEMHTHGVGAPDLGLGAYRNAVIINQIAGREVYKIRSKNIFQDFGVTKSLVEV</sequence>
<evidence type="ECO:0000256" key="10">
    <source>
        <dbReference type="ARBA" id="ARBA00029939"/>
    </source>
</evidence>
<evidence type="ECO:0000256" key="7">
    <source>
        <dbReference type="ARBA" id="ARBA00022827"/>
    </source>
</evidence>
<keyword evidence="9" id="KW-0560">Oxidoreductase</keyword>
<evidence type="ECO:0000256" key="13">
    <source>
        <dbReference type="ARBA" id="ARBA00032738"/>
    </source>
</evidence>